<dbReference type="VEuPathDB" id="VectorBase:BGLAX_036670"/>
<evidence type="ECO:0000256" key="2">
    <source>
        <dbReference type="SAM" id="SignalP"/>
    </source>
</evidence>
<dbReference type="KEGG" id="bgt:106065405"/>
<keyword evidence="1" id="KW-0472">Membrane</keyword>
<keyword evidence="1" id="KW-1133">Transmembrane helix</keyword>
<reference evidence="3" key="1">
    <citation type="submission" date="2020-05" db="UniProtKB">
        <authorList>
            <consortium name="EnsemblMetazoa"/>
        </authorList>
    </citation>
    <scope>IDENTIFICATION</scope>
    <source>
        <strain evidence="3">BB02</strain>
    </source>
</reference>
<feature type="signal peptide" evidence="2">
    <location>
        <begin position="1"/>
        <end position="27"/>
    </location>
</feature>
<organism evidence="3 4">
    <name type="scientific">Biomphalaria glabrata</name>
    <name type="common">Bloodfluke planorb</name>
    <name type="synonym">Freshwater snail</name>
    <dbReference type="NCBI Taxonomy" id="6526"/>
    <lineage>
        <taxon>Eukaryota</taxon>
        <taxon>Metazoa</taxon>
        <taxon>Spiralia</taxon>
        <taxon>Lophotrochozoa</taxon>
        <taxon>Mollusca</taxon>
        <taxon>Gastropoda</taxon>
        <taxon>Heterobranchia</taxon>
        <taxon>Euthyneura</taxon>
        <taxon>Panpulmonata</taxon>
        <taxon>Hygrophila</taxon>
        <taxon>Lymnaeoidea</taxon>
        <taxon>Planorbidae</taxon>
        <taxon>Biomphalaria</taxon>
    </lineage>
</organism>
<evidence type="ECO:0000313" key="3">
    <source>
        <dbReference type="EnsemblMetazoa" id="BGLB028847-PA"/>
    </source>
</evidence>
<dbReference type="VEuPathDB" id="VectorBase:BGLB028847"/>
<feature type="chain" id="PRO_5012835771" evidence="2">
    <location>
        <begin position="28"/>
        <end position="414"/>
    </location>
</feature>
<dbReference type="RefSeq" id="XP_013079654.2">
    <property type="nucleotide sequence ID" value="XM_013224200.2"/>
</dbReference>
<dbReference type="Gene3D" id="2.170.300.10">
    <property type="entry name" value="Tie2 ligand-binding domain superfamily"/>
    <property type="match status" value="1"/>
</dbReference>
<feature type="transmembrane region" description="Helical" evidence="1">
    <location>
        <begin position="391"/>
        <end position="411"/>
    </location>
</feature>
<dbReference type="Proteomes" id="UP000076420">
    <property type="component" value="Unassembled WGS sequence"/>
</dbReference>
<proteinExistence type="predicted"/>
<dbReference type="AlphaFoldDB" id="A0A2C9LAB1"/>
<dbReference type="EnsemblMetazoa" id="BGLB028847-RA">
    <property type="protein sequence ID" value="BGLB028847-PA"/>
    <property type="gene ID" value="BGLB028847"/>
</dbReference>
<evidence type="ECO:0000256" key="1">
    <source>
        <dbReference type="SAM" id="Phobius"/>
    </source>
</evidence>
<keyword evidence="1" id="KW-0812">Transmembrane</keyword>
<gene>
    <name evidence="3" type="primary">106065405</name>
</gene>
<keyword evidence="2" id="KW-0732">Signal</keyword>
<sequence>MDHGLHCAWTLPLILCILYNKQQLTCGDLNCYLANGKLDEAPYDINLFKKYILYFQNDSNSQVQTGSNYFHADIQVNLNRHFLNSFKFHYCCQLVVKLKTRRECFLTHPGNTVLSVPQLTRFLKQNFIESGDNQIVKNLCQTFWRYFYGQANNSHSHFSVTRTPGAVKLYTSWSAHCVLIKTRNSSNKLEYFTDKDFQFTIIKSKASRYVVSEKGDKKVGFKKCSQGNCSPLHRLTRQIMCEQNKFGQSCRHECHCALSKACNTSTGHCPNDLCIFGWQLPNCSVRICSHDTFLVYPKEECRPCGCQGGSTCHMLTGECTTSCESEAFCDKQTCRRHTYSPPNCNKDCYCTASSECHPVTGECRTESCSMPNLNPPTCSTDMGDVNMWETASALMILASFFLIKFVTFIIFDNM</sequence>
<evidence type="ECO:0000313" key="4">
    <source>
        <dbReference type="Proteomes" id="UP000076420"/>
    </source>
</evidence>
<protein>
    <submittedName>
        <fullName evidence="3">Uncharacterized protein</fullName>
    </submittedName>
</protein>
<dbReference type="OrthoDB" id="10343957at2759"/>
<name>A0A2C9LAB1_BIOGL</name>
<accession>A0A2C9LAB1</accession>